<reference evidence="2" key="1">
    <citation type="submission" date="2022-11" db="EMBL/GenBank/DDBJ databases">
        <title>Minimal conservation of predation-associated metabolite biosynthetic gene clusters underscores biosynthetic potential of Myxococcota including descriptions for ten novel species: Archangium lansinium sp. nov., Myxococcus landrumus sp. nov., Nannocystis bai.</title>
        <authorList>
            <person name="Ahearne A."/>
            <person name="Stevens C."/>
            <person name="Phillips K."/>
        </authorList>
    </citation>
    <scope>NUCLEOTIDE SEQUENCE</scope>
    <source>
        <strain evidence="2">Na p29</strain>
    </source>
</reference>
<dbReference type="InterPro" id="IPR010359">
    <property type="entry name" value="IrrE_HExxH"/>
</dbReference>
<dbReference type="PANTHER" id="PTHR43236:SF2">
    <property type="entry name" value="BLL0069 PROTEIN"/>
    <property type="match status" value="1"/>
</dbReference>
<dbReference type="EMBL" id="JAPNKE010000002">
    <property type="protein sequence ID" value="MCY1006148.1"/>
    <property type="molecule type" value="Genomic_DNA"/>
</dbReference>
<dbReference type="InterPro" id="IPR052345">
    <property type="entry name" value="Rad_response_metalloprotease"/>
</dbReference>
<name>A0A9X3IXS7_9BACT</name>
<dbReference type="RefSeq" id="WP_267768182.1">
    <property type="nucleotide sequence ID" value="NZ_JAPNKE010000002.1"/>
</dbReference>
<evidence type="ECO:0000259" key="1">
    <source>
        <dbReference type="Pfam" id="PF06114"/>
    </source>
</evidence>
<feature type="domain" description="IrrE N-terminal-like" evidence="1">
    <location>
        <begin position="26"/>
        <end position="126"/>
    </location>
</feature>
<keyword evidence="3" id="KW-1185">Reference proteome</keyword>
<proteinExistence type="predicted"/>
<dbReference type="PANTHER" id="PTHR43236">
    <property type="entry name" value="ANTITOXIN HIGA1"/>
    <property type="match status" value="1"/>
</dbReference>
<gene>
    <name evidence="2" type="ORF">OV079_11360</name>
</gene>
<protein>
    <submittedName>
        <fullName evidence="2">ImmA/IrrE family metallo-endopeptidase</fullName>
    </submittedName>
</protein>
<sequence>MVMTNGIVGNNTHRPLRVEEFRGFTLVDKYAPIIFLNSADAKSAQMFTLLHEATHVWLGVGGISNSDILAPSESKIERFCDRVAAEFLVPEDEFLDAWDLEDDLLDEIRRLSRHFKVSPLVIARRALDLGLLPSHEVHFIRTALYQGKAVAAGGGGDFYRTAATRLGERFARLVFTAVHEGRLGFTEAYELTDLHGRAFSKFGKAKGLLP</sequence>
<dbReference type="Proteomes" id="UP001150924">
    <property type="component" value="Unassembled WGS sequence"/>
</dbReference>
<comment type="caution">
    <text evidence="2">The sequence shown here is derived from an EMBL/GenBank/DDBJ whole genome shotgun (WGS) entry which is preliminary data.</text>
</comment>
<dbReference type="AlphaFoldDB" id="A0A9X3IXS7"/>
<evidence type="ECO:0000313" key="2">
    <source>
        <dbReference type="EMBL" id="MCY1006148.1"/>
    </source>
</evidence>
<dbReference type="Pfam" id="PF06114">
    <property type="entry name" value="Peptidase_M78"/>
    <property type="match status" value="1"/>
</dbReference>
<accession>A0A9X3IXS7</accession>
<evidence type="ECO:0000313" key="3">
    <source>
        <dbReference type="Proteomes" id="UP001150924"/>
    </source>
</evidence>
<organism evidence="2 3">
    <name type="scientific">Nannocystis pusilla</name>
    <dbReference type="NCBI Taxonomy" id="889268"/>
    <lineage>
        <taxon>Bacteria</taxon>
        <taxon>Pseudomonadati</taxon>
        <taxon>Myxococcota</taxon>
        <taxon>Polyangia</taxon>
        <taxon>Nannocystales</taxon>
        <taxon>Nannocystaceae</taxon>
        <taxon>Nannocystis</taxon>
    </lineage>
</organism>
<dbReference type="Gene3D" id="1.10.10.2910">
    <property type="match status" value="1"/>
</dbReference>